<proteinExistence type="predicted"/>
<comment type="caution">
    <text evidence="2">The sequence shown here is derived from an EMBL/GenBank/DDBJ whole genome shotgun (WGS) entry which is preliminary data.</text>
</comment>
<dbReference type="RefSeq" id="WP_044077253.1">
    <property type="nucleotide sequence ID" value="NZ_KB235941.1"/>
</dbReference>
<dbReference type="Pfam" id="PF00583">
    <property type="entry name" value="Acetyltransf_1"/>
    <property type="match status" value="1"/>
</dbReference>
<dbReference type="Gene3D" id="3.40.630.30">
    <property type="match status" value="1"/>
</dbReference>
<dbReference type="OrthoDB" id="424368at2"/>
<protein>
    <recommendedName>
        <fullName evidence="1">N-acetyltransferase domain-containing protein</fullName>
    </recommendedName>
</protein>
<dbReference type="Proteomes" id="UP000034681">
    <property type="component" value="Unassembled WGS sequence"/>
</dbReference>
<dbReference type="SUPFAM" id="SSF55729">
    <property type="entry name" value="Acyl-CoA N-acyltransferases (Nat)"/>
    <property type="match status" value="1"/>
</dbReference>
<dbReference type="PANTHER" id="PTHR43451:SF1">
    <property type="entry name" value="ACETYLTRANSFERASE"/>
    <property type="match status" value="1"/>
</dbReference>
<evidence type="ECO:0000313" key="3">
    <source>
        <dbReference type="Proteomes" id="UP000034681"/>
    </source>
</evidence>
<dbReference type="PANTHER" id="PTHR43451">
    <property type="entry name" value="ACETYLTRANSFERASE (GNAT) FAMILY PROTEIN"/>
    <property type="match status" value="1"/>
</dbReference>
<sequence>MIRLDPYHPSDRLALVQVLQTAVLSLGPTAYTASQVTAWATVSGQRLLDNPQGLLRGITLVARPEGLVARPEADAGEGAVSGAIAGAIAGPIAAFGQLDPWDRIACLYTAPPYVRQGYGTALYRELEAIARSRGVCHLRTESSHLARPFFQHHGFQVVAREEVTLQGITLERFPMVKSLVDP</sequence>
<keyword evidence="3" id="KW-1185">Reference proteome</keyword>
<organism evidence="2 3">
    <name type="scientific">Prochlorothrix hollandica PCC 9006 = CALU 1027</name>
    <dbReference type="NCBI Taxonomy" id="317619"/>
    <lineage>
        <taxon>Bacteria</taxon>
        <taxon>Bacillati</taxon>
        <taxon>Cyanobacteriota</taxon>
        <taxon>Cyanophyceae</taxon>
        <taxon>Prochlorotrichales</taxon>
        <taxon>Prochlorotrichaceae</taxon>
        <taxon>Prochlorothrix</taxon>
    </lineage>
</organism>
<dbReference type="InterPro" id="IPR016181">
    <property type="entry name" value="Acyl_CoA_acyltransferase"/>
</dbReference>
<feature type="domain" description="N-acetyltransferase" evidence="1">
    <location>
        <begin position="34"/>
        <end position="180"/>
    </location>
</feature>
<gene>
    <name evidence="2" type="ORF">PROH_02385</name>
</gene>
<dbReference type="PROSITE" id="PS51186">
    <property type="entry name" value="GNAT"/>
    <property type="match status" value="1"/>
</dbReference>
<dbReference type="InterPro" id="IPR000182">
    <property type="entry name" value="GNAT_dom"/>
</dbReference>
<dbReference type="EMBL" id="AJTX02000002">
    <property type="protein sequence ID" value="KKJ01660.1"/>
    <property type="molecule type" value="Genomic_DNA"/>
</dbReference>
<dbReference type="CDD" id="cd04301">
    <property type="entry name" value="NAT_SF"/>
    <property type="match status" value="1"/>
</dbReference>
<evidence type="ECO:0000313" key="2">
    <source>
        <dbReference type="EMBL" id="KKJ01660.1"/>
    </source>
</evidence>
<reference evidence="2" key="1">
    <citation type="submission" date="2012-04" db="EMBL/GenBank/DDBJ databases">
        <authorList>
            <person name="Borisov I.G."/>
            <person name="Ivanikova N.V."/>
            <person name="Pinevich A.V."/>
        </authorList>
    </citation>
    <scope>NUCLEOTIDE SEQUENCE</scope>
    <source>
        <strain evidence="2">CALU 1027</strain>
    </source>
</reference>
<dbReference type="AlphaFoldDB" id="A0A0M2PZR8"/>
<accession>A0A0M2PZR8</accession>
<dbReference type="eggNOG" id="COG1247">
    <property type="taxonomic scope" value="Bacteria"/>
</dbReference>
<name>A0A0M2PZR8_PROHO</name>
<dbReference type="GO" id="GO:0016747">
    <property type="term" value="F:acyltransferase activity, transferring groups other than amino-acyl groups"/>
    <property type="evidence" value="ECO:0007669"/>
    <property type="project" value="InterPro"/>
</dbReference>
<evidence type="ECO:0000259" key="1">
    <source>
        <dbReference type="PROSITE" id="PS51186"/>
    </source>
</evidence>
<dbReference type="InterPro" id="IPR052564">
    <property type="entry name" value="N-acetyltrans/Recomb-assoc"/>
</dbReference>
<dbReference type="STRING" id="317619.GCA_000332315_03656"/>